<dbReference type="PANTHER" id="PTHR24379:SF121">
    <property type="entry name" value="C2H2-TYPE DOMAIN-CONTAINING PROTEIN"/>
    <property type="match status" value="1"/>
</dbReference>
<dbReference type="PROSITE" id="PS00028">
    <property type="entry name" value="ZINC_FINGER_C2H2_1"/>
    <property type="match status" value="4"/>
</dbReference>
<feature type="domain" description="C2H2-type" evidence="7">
    <location>
        <begin position="245"/>
        <end position="273"/>
    </location>
</feature>
<dbReference type="PROSITE" id="PS50157">
    <property type="entry name" value="ZINC_FINGER_C2H2_2"/>
    <property type="match status" value="4"/>
</dbReference>
<dbReference type="Proteomes" id="UP001642540">
    <property type="component" value="Unassembled WGS sequence"/>
</dbReference>
<evidence type="ECO:0000259" key="7">
    <source>
        <dbReference type="PROSITE" id="PS50157"/>
    </source>
</evidence>
<keyword evidence="2" id="KW-0677">Repeat</keyword>
<organism evidence="8 9">
    <name type="scientific">Orchesella dallaii</name>
    <dbReference type="NCBI Taxonomy" id="48710"/>
    <lineage>
        <taxon>Eukaryota</taxon>
        <taxon>Metazoa</taxon>
        <taxon>Ecdysozoa</taxon>
        <taxon>Arthropoda</taxon>
        <taxon>Hexapoda</taxon>
        <taxon>Collembola</taxon>
        <taxon>Entomobryomorpha</taxon>
        <taxon>Entomobryoidea</taxon>
        <taxon>Orchesellidae</taxon>
        <taxon>Orchesellinae</taxon>
        <taxon>Orchesella</taxon>
    </lineage>
</organism>
<feature type="domain" description="C2H2-type" evidence="7">
    <location>
        <begin position="273"/>
        <end position="301"/>
    </location>
</feature>
<accession>A0ABP1SB30</accession>
<feature type="region of interest" description="Disordered" evidence="6">
    <location>
        <begin position="196"/>
        <end position="218"/>
    </location>
</feature>
<dbReference type="InterPro" id="IPR013087">
    <property type="entry name" value="Znf_C2H2_type"/>
</dbReference>
<evidence type="ECO:0000256" key="3">
    <source>
        <dbReference type="ARBA" id="ARBA00022771"/>
    </source>
</evidence>
<evidence type="ECO:0000256" key="1">
    <source>
        <dbReference type="ARBA" id="ARBA00022723"/>
    </source>
</evidence>
<gene>
    <name evidence="8" type="ORF">ODALV1_LOCUS31688</name>
</gene>
<feature type="domain" description="C2H2-type" evidence="7">
    <location>
        <begin position="301"/>
        <end position="329"/>
    </location>
</feature>
<evidence type="ECO:0000256" key="5">
    <source>
        <dbReference type="PROSITE-ProRule" id="PRU00042"/>
    </source>
</evidence>
<evidence type="ECO:0000256" key="2">
    <source>
        <dbReference type="ARBA" id="ARBA00022737"/>
    </source>
</evidence>
<dbReference type="SMART" id="SM00355">
    <property type="entry name" value="ZnF_C2H2"/>
    <property type="match status" value="5"/>
</dbReference>
<evidence type="ECO:0000313" key="8">
    <source>
        <dbReference type="EMBL" id="CAL8149278.1"/>
    </source>
</evidence>
<dbReference type="PANTHER" id="PTHR24379">
    <property type="entry name" value="KRAB AND ZINC FINGER DOMAIN-CONTAINING"/>
    <property type="match status" value="1"/>
</dbReference>
<name>A0ABP1SB30_9HEXA</name>
<dbReference type="Gene3D" id="3.30.160.60">
    <property type="entry name" value="Classic Zinc Finger"/>
    <property type="match status" value="3"/>
</dbReference>
<keyword evidence="9" id="KW-1185">Reference proteome</keyword>
<sequence>METNICFVCLQKLPNFLTGNFWDADGPHLNLKFSNFVKNYLGIQDFKVGSSAEFCDNCENLISSVCKLFLKLLSVQLRISSELGKLAELLESAESDDFQGITIKSLAQQLQVQKPVHLSKLRKLLKTKCEQKRKEALPQVFLDRSLVKGYDKLLRGACHEINNTEFESEVFYQSDGIASTENENLFQPDVFSSSESDFSIESDSESTGSSRSISSSKCLGEHSKNKSLEWSPKVIKPIEKGEGEFGCPKCLKVFPTRGKTSAHIYQRHSKKKYRCPECSIIVKRKEILQQHIVAFHKSQNHICQKCEKIFKTGKYLIEHIHRVHPDSDSTVLQHNYPECQKCHRLFRRKHHLEQHASKCIGIATTVLDKKKYSCSETVCSKSFSTRHSLSMHVIDAHKPKLTFSNIAQKFSKLQNGDK</sequence>
<dbReference type="EMBL" id="CAXLJM020000196">
    <property type="protein sequence ID" value="CAL8149278.1"/>
    <property type="molecule type" value="Genomic_DNA"/>
</dbReference>
<feature type="compositionally biased region" description="Low complexity" evidence="6">
    <location>
        <begin position="205"/>
        <end position="216"/>
    </location>
</feature>
<evidence type="ECO:0000313" key="9">
    <source>
        <dbReference type="Proteomes" id="UP001642540"/>
    </source>
</evidence>
<proteinExistence type="predicted"/>
<feature type="domain" description="C2H2-type" evidence="7">
    <location>
        <begin position="372"/>
        <end position="402"/>
    </location>
</feature>
<evidence type="ECO:0000256" key="6">
    <source>
        <dbReference type="SAM" id="MobiDB-lite"/>
    </source>
</evidence>
<keyword evidence="1" id="KW-0479">Metal-binding</keyword>
<comment type="caution">
    <text evidence="8">The sequence shown here is derived from an EMBL/GenBank/DDBJ whole genome shotgun (WGS) entry which is preliminary data.</text>
</comment>
<dbReference type="InterPro" id="IPR036236">
    <property type="entry name" value="Znf_C2H2_sf"/>
</dbReference>
<dbReference type="SUPFAM" id="SSF57667">
    <property type="entry name" value="beta-beta-alpha zinc fingers"/>
    <property type="match status" value="1"/>
</dbReference>
<protein>
    <recommendedName>
        <fullName evidence="7">C2H2-type domain-containing protein</fullName>
    </recommendedName>
</protein>
<keyword evidence="4" id="KW-0862">Zinc</keyword>
<keyword evidence="3 5" id="KW-0863">Zinc-finger</keyword>
<reference evidence="8 9" key="1">
    <citation type="submission" date="2024-08" db="EMBL/GenBank/DDBJ databases">
        <authorList>
            <person name="Cucini C."/>
            <person name="Frati F."/>
        </authorList>
    </citation>
    <scope>NUCLEOTIDE SEQUENCE [LARGE SCALE GENOMIC DNA]</scope>
</reference>
<evidence type="ECO:0000256" key="4">
    <source>
        <dbReference type="ARBA" id="ARBA00022833"/>
    </source>
</evidence>